<comment type="caution">
    <text evidence="11">The sequence shown here is derived from an EMBL/GenBank/DDBJ whole genome shotgun (WGS) entry which is preliminary data.</text>
</comment>
<dbReference type="Proteomes" id="UP000598488">
    <property type="component" value="Unassembled WGS sequence"/>
</dbReference>
<dbReference type="EMBL" id="JAEMUH010000002">
    <property type="protein sequence ID" value="MBJ7549460.1"/>
    <property type="molecule type" value="Genomic_DNA"/>
</dbReference>
<keyword evidence="7 10" id="KW-1133">Transmembrane helix</keyword>
<protein>
    <recommendedName>
        <fullName evidence="10">Tol-Pal system protein TolR</fullName>
    </recommendedName>
</protein>
<comment type="function">
    <text evidence="10">Part of the Tol-Pal system, which plays a role in outer membrane invagination during cell division and is important for maintaining outer membrane integrity.</text>
</comment>
<evidence type="ECO:0000313" key="12">
    <source>
        <dbReference type="Proteomes" id="UP000598488"/>
    </source>
</evidence>
<dbReference type="InterPro" id="IPR014168">
    <property type="entry name" value="Tol-Pal_TolR"/>
</dbReference>
<evidence type="ECO:0000256" key="1">
    <source>
        <dbReference type="ARBA" id="ARBA00004162"/>
    </source>
</evidence>
<evidence type="ECO:0000256" key="4">
    <source>
        <dbReference type="ARBA" id="ARBA00022519"/>
    </source>
</evidence>
<keyword evidence="3 10" id="KW-1003">Cell membrane</keyword>
<evidence type="ECO:0000256" key="8">
    <source>
        <dbReference type="ARBA" id="ARBA00023136"/>
    </source>
</evidence>
<keyword evidence="9 10" id="KW-0131">Cell cycle</keyword>
<evidence type="ECO:0000256" key="3">
    <source>
        <dbReference type="ARBA" id="ARBA00022475"/>
    </source>
</evidence>
<reference evidence="11 12" key="1">
    <citation type="submission" date="2020-12" db="EMBL/GenBank/DDBJ databases">
        <title>Comparative genome analysis of fungal antagonists Marinomonas ostreistagni 398 and M. spartinae 468.</title>
        <authorList>
            <person name="Fields J.L."/>
            <person name="Mavrodi O.V."/>
            <person name="Biber P.D."/>
            <person name="Indest K.J."/>
            <person name="Mavrodi D.V."/>
        </authorList>
    </citation>
    <scope>NUCLEOTIDE SEQUENCE [LARGE SCALE GENOMIC DNA]</scope>
    <source>
        <strain evidence="11 12">USM7</strain>
    </source>
</reference>
<name>A0ABS0Z741_9GAMM</name>
<keyword evidence="5 10" id="KW-0132">Cell division</keyword>
<dbReference type="Pfam" id="PF02472">
    <property type="entry name" value="ExbD"/>
    <property type="match status" value="1"/>
</dbReference>
<keyword evidence="8 10" id="KW-0472">Membrane</keyword>
<evidence type="ECO:0000256" key="5">
    <source>
        <dbReference type="ARBA" id="ARBA00022618"/>
    </source>
</evidence>
<evidence type="ECO:0000256" key="2">
    <source>
        <dbReference type="ARBA" id="ARBA00005811"/>
    </source>
</evidence>
<dbReference type="PANTHER" id="PTHR30558:SF7">
    <property type="entry name" value="TOL-PAL SYSTEM PROTEIN TOLR"/>
    <property type="match status" value="1"/>
</dbReference>
<proteinExistence type="inferred from homology"/>
<evidence type="ECO:0000256" key="7">
    <source>
        <dbReference type="ARBA" id="ARBA00022989"/>
    </source>
</evidence>
<comment type="subcellular location">
    <subcellularLocation>
        <location evidence="10">Cell inner membrane</location>
        <topology evidence="10">Single-pass membrane protein</topology>
    </subcellularLocation>
    <subcellularLocation>
        <location evidence="1">Cell membrane</location>
        <topology evidence="1">Single-pass membrane protein</topology>
    </subcellularLocation>
</comment>
<evidence type="ECO:0000256" key="9">
    <source>
        <dbReference type="ARBA" id="ARBA00023306"/>
    </source>
</evidence>
<dbReference type="Gene3D" id="3.30.420.270">
    <property type="match status" value="1"/>
</dbReference>
<dbReference type="PANTHER" id="PTHR30558">
    <property type="entry name" value="EXBD MEMBRANE COMPONENT OF PMF-DRIVEN MACROMOLECULE IMPORT SYSTEM"/>
    <property type="match status" value="1"/>
</dbReference>
<sequence>MPSKRRIKRRKPVAEINVVPYIDVMLVLLVIFMITAPMLTQGVDVELPNANAAPIQNDESDVLIASVDRDGNYYIDIGGEQSAISLNDLKTRVQKVLSQNPSLPILVRGDRNVPYGEVVGLMVALQGAGAPNVGLVTEPE</sequence>
<evidence type="ECO:0000256" key="10">
    <source>
        <dbReference type="HAMAP-Rule" id="MF_02203"/>
    </source>
</evidence>
<organism evidence="11 12">
    <name type="scientific">Marinomonas ostreistagni</name>
    <dbReference type="NCBI Taxonomy" id="359209"/>
    <lineage>
        <taxon>Bacteria</taxon>
        <taxon>Pseudomonadati</taxon>
        <taxon>Pseudomonadota</taxon>
        <taxon>Gammaproteobacteria</taxon>
        <taxon>Oceanospirillales</taxon>
        <taxon>Oceanospirillaceae</taxon>
        <taxon>Marinomonas</taxon>
    </lineage>
</organism>
<dbReference type="NCBIfam" id="TIGR02801">
    <property type="entry name" value="tolR"/>
    <property type="match status" value="1"/>
</dbReference>
<comment type="subunit">
    <text evidence="10">The Tol-Pal system is composed of five core proteins: the inner membrane proteins TolA, TolQ and TolR, the periplasmic protein TolB and the outer membrane protein Pal. They form a network linking the inner and outer membranes and the peptidoglycan layer.</text>
</comment>
<keyword evidence="12" id="KW-1185">Reference proteome</keyword>
<evidence type="ECO:0000313" key="11">
    <source>
        <dbReference type="EMBL" id="MBJ7549460.1"/>
    </source>
</evidence>
<gene>
    <name evidence="10 11" type="primary">tolR</name>
    <name evidence="11" type="ORF">JHD44_02110</name>
</gene>
<dbReference type="InterPro" id="IPR003400">
    <property type="entry name" value="ExbD"/>
</dbReference>
<keyword evidence="4 10" id="KW-0997">Cell inner membrane</keyword>
<evidence type="ECO:0000256" key="6">
    <source>
        <dbReference type="ARBA" id="ARBA00022692"/>
    </source>
</evidence>
<dbReference type="RefSeq" id="WP_199460619.1">
    <property type="nucleotide sequence ID" value="NZ_JAEMUH010000002.1"/>
</dbReference>
<dbReference type="HAMAP" id="MF_02203">
    <property type="entry name" value="TolR"/>
    <property type="match status" value="1"/>
</dbReference>
<feature type="transmembrane region" description="Helical" evidence="10">
    <location>
        <begin position="21"/>
        <end position="39"/>
    </location>
</feature>
<accession>A0ABS0Z741</accession>
<keyword evidence="6 10" id="KW-0812">Transmembrane</keyword>
<comment type="similarity">
    <text evidence="2 10">Belongs to the ExbD/TolR family.</text>
</comment>